<dbReference type="EC" id="1.17.4.1" evidence="2"/>
<feature type="binding site" evidence="4">
    <location>
        <position position="91"/>
    </location>
    <ligand>
        <name>Fe cation</name>
        <dbReference type="ChEBI" id="CHEBI:24875"/>
        <label>1</label>
    </ligand>
</feature>
<name>K1XJC6_9BACT</name>
<dbReference type="GO" id="GO:0046872">
    <property type="term" value="F:metal ion binding"/>
    <property type="evidence" value="ECO:0007669"/>
    <property type="project" value="UniProtKB-KW"/>
</dbReference>
<dbReference type="InterPro" id="IPR030475">
    <property type="entry name" value="RNR_small_AS"/>
</dbReference>
<keyword evidence="2" id="KW-0560">Oxidoreductase</keyword>
<comment type="cofactor">
    <cofactor evidence="2 4">
        <name>Fe cation</name>
        <dbReference type="ChEBI" id="CHEBI:24875"/>
    </cofactor>
    <text evidence="2 4">Binds 2 iron ions per subunit.</text>
</comment>
<feature type="binding site" evidence="4">
    <location>
        <position position="222"/>
    </location>
    <ligand>
        <name>Fe cation</name>
        <dbReference type="ChEBI" id="CHEBI:24875"/>
        <label>2</label>
    </ligand>
</feature>
<evidence type="ECO:0000256" key="3">
    <source>
        <dbReference type="PIRSR" id="PIRSR000355-1"/>
    </source>
</evidence>
<comment type="caution">
    <text evidence="5">The sequence shown here is derived from an EMBL/GenBank/DDBJ whole genome shotgun (WGS) entry which is preliminary data.</text>
</comment>
<keyword evidence="2" id="KW-0215">Deoxyribonucleotide synthesis</keyword>
<gene>
    <name evidence="5" type="ORF">ACD_80C00087G0001</name>
</gene>
<dbReference type="InterPro" id="IPR033909">
    <property type="entry name" value="RNR_small"/>
</dbReference>
<keyword evidence="2 4" id="KW-0479">Metal-binding</keyword>
<dbReference type="GO" id="GO:0009263">
    <property type="term" value="P:deoxyribonucleotide biosynthetic process"/>
    <property type="evidence" value="ECO:0007669"/>
    <property type="project" value="UniProtKB-KW"/>
</dbReference>
<dbReference type="SUPFAM" id="SSF47240">
    <property type="entry name" value="Ferritin-like"/>
    <property type="match status" value="1"/>
</dbReference>
<comment type="catalytic activity">
    <reaction evidence="2">
        <text>a 2'-deoxyribonucleoside 5'-diphosphate + [thioredoxin]-disulfide + H2O = a ribonucleoside 5'-diphosphate + [thioredoxin]-dithiol</text>
        <dbReference type="Rhea" id="RHEA:23252"/>
        <dbReference type="Rhea" id="RHEA-COMP:10698"/>
        <dbReference type="Rhea" id="RHEA-COMP:10700"/>
        <dbReference type="ChEBI" id="CHEBI:15377"/>
        <dbReference type="ChEBI" id="CHEBI:29950"/>
        <dbReference type="ChEBI" id="CHEBI:50058"/>
        <dbReference type="ChEBI" id="CHEBI:57930"/>
        <dbReference type="ChEBI" id="CHEBI:73316"/>
        <dbReference type="EC" id="1.17.4.1"/>
    </reaction>
</comment>
<evidence type="ECO:0000256" key="4">
    <source>
        <dbReference type="PIRSR" id="PIRSR000355-2"/>
    </source>
</evidence>
<organism evidence="5">
    <name type="scientific">uncultured bacterium</name>
    <name type="common">gcode 4</name>
    <dbReference type="NCBI Taxonomy" id="1234023"/>
    <lineage>
        <taxon>Bacteria</taxon>
        <taxon>environmental samples</taxon>
    </lineage>
</organism>
<feature type="binding site" evidence="4">
    <location>
        <position position="225"/>
    </location>
    <ligand>
        <name>Fe cation</name>
        <dbReference type="ChEBI" id="CHEBI:24875"/>
        <label>2</label>
    </ligand>
</feature>
<dbReference type="PANTHER" id="PTHR23409">
    <property type="entry name" value="RIBONUCLEOSIDE-DIPHOSPHATE REDUCTASE SMALL CHAIN"/>
    <property type="match status" value="1"/>
</dbReference>
<comment type="function">
    <text evidence="2">Provides the precursors necessary for DNA synthesis. Catalyzes the biosynthesis of deoxyribonucleotides from the corresponding ribonucleotides.</text>
</comment>
<dbReference type="PANTHER" id="PTHR23409:SF18">
    <property type="entry name" value="RIBONUCLEOSIDE-DIPHOSPHATE REDUCTASE SUBUNIT M2"/>
    <property type="match status" value="1"/>
</dbReference>
<keyword evidence="2 4" id="KW-0408">Iron</keyword>
<comment type="similarity">
    <text evidence="1 2">Belongs to the ribonucleoside diphosphate reductase small chain family.</text>
</comment>
<evidence type="ECO:0000313" key="5">
    <source>
        <dbReference type="EMBL" id="EKD25302.1"/>
    </source>
</evidence>
<feature type="active site" evidence="3">
    <location>
        <position position="128"/>
    </location>
</feature>
<evidence type="ECO:0000256" key="1">
    <source>
        <dbReference type="ARBA" id="ARBA00009303"/>
    </source>
</evidence>
<feature type="binding site" evidence="4">
    <location>
        <position position="188"/>
    </location>
    <ligand>
        <name>Fe cation</name>
        <dbReference type="ChEBI" id="CHEBI:24875"/>
        <label>2</label>
    </ligand>
</feature>
<dbReference type="EMBL" id="AMFJ01036094">
    <property type="protein sequence ID" value="EKD25302.1"/>
    <property type="molecule type" value="Genomic_DNA"/>
</dbReference>
<feature type="binding site" evidence="4">
    <location>
        <position position="121"/>
    </location>
    <ligand>
        <name>Fe cation</name>
        <dbReference type="ChEBI" id="CHEBI:24875"/>
        <label>1</label>
    </ligand>
</feature>
<feature type="binding site" evidence="4">
    <location>
        <position position="124"/>
    </location>
    <ligand>
        <name>Fe cation</name>
        <dbReference type="ChEBI" id="CHEBI:24875"/>
        <label>1</label>
    </ligand>
</feature>
<reference evidence="5" key="1">
    <citation type="journal article" date="2012" name="Science">
        <title>Fermentation, hydrogen, and sulfur metabolism in multiple uncultivated bacterial phyla.</title>
        <authorList>
            <person name="Wrighton K.C."/>
            <person name="Thomas B.C."/>
            <person name="Sharon I."/>
            <person name="Miller C.S."/>
            <person name="Castelle C.J."/>
            <person name="VerBerkmoes N.C."/>
            <person name="Wilkins M.J."/>
            <person name="Hettich R.L."/>
            <person name="Lipton M.S."/>
            <person name="Williams K.H."/>
            <person name="Long P.E."/>
            <person name="Banfield J.F."/>
        </authorList>
    </citation>
    <scope>NUCLEOTIDE SEQUENCE [LARGE SCALE GENOMIC DNA]</scope>
</reference>
<dbReference type="PROSITE" id="PS00368">
    <property type="entry name" value="RIBORED_SMALL"/>
    <property type="match status" value="1"/>
</dbReference>
<dbReference type="UniPathway" id="UPA00326"/>
<dbReference type="AlphaFoldDB" id="K1XJC6"/>
<feature type="binding site" evidence="4">
    <location>
        <position position="121"/>
    </location>
    <ligand>
        <name>Fe cation</name>
        <dbReference type="ChEBI" id="CHEBI:24875"/>
        <label>2</label>
    </ligand>
</feature>
<dbReference type="PIRSF" id="PIRSF000355">
    <property type="entry name" value="NrdB"/>
    <property type="match status" value="1"/>
</dbReference>
<evidence type="ECO:0000256" key="2">
    <source>
        <dbReference type="PIRNR" id="PIRNR000355"/>
    </source>
</evidence>
<dbReference type="Gene3D" id="1.10.620.20">
    <property type="entry name" value="Ribonucleotide Reductase, subunit A"/>
    <property type="match status" value="1"/>
</dbReference>
<protein>
    <recommendedName>
        <fullName evidence="2">Ribonucleoside-diphosphate reductase subunit beta</fullName>
        <ecNumber evidence="2">1.17.4.1</ecNumber>
    </recommendedName>
</protein>
<sequence length="345" mass="40345">MSFIPNKIFNPTGDDTVQSRTIIKGNTTGLFNLNNTKYTRAKSMYTVMIGNFRVPEKVSGLNEDSIQYKQELTDGEKRAYDGILSFLIFLDSIQTVNLPNFADYITAPEVQLLLAIQTYQEAIHSQSYATILESVVDADKRDEIYYFRRENPILLERNTYIGNIYQNFIENPNDENFFKGMIWNFLLEGLYFYNGFAFFDTLADQQKMKATDRMISYIRRDELTHVAMFTNILREIKKEFPSMRNEKLIYEMFSFAVDQEIKWTQHILGNNVIGINAYTTEKYTKRLANNRLWMLGLQPLYPDVIDNPYQHLERLQDSNGEKTNFFESTVINYSQSNAMSGTRDF</sequence>
<dbReference type="CDD" id="cd01049">
    <property type="entry name" value="RNRR2"/>
    <property type="match status" value="1"/>
</dbReference>
<proteinExistence type="inferred from homology"/>
<dbReference type="Pfam" id="PF00268">
    <property type="entry name" value="Ribonuc_red_sm"/>
    <property type="match status" value="1"/>
</dbReference>
<dbReference type="NCBIfam" id="NF007184">
    <property type="entry name" value="PRK09614.1-3"/>
    <property type="match status" value="1"/>
</dbReference>
<dbReference type="GO" id="GO:0004748">
    <property type="term" value="F:ribonucleoside-diphosphate reductase activity, thioredoxin disulfide as acceptor"/>
    <property type="evidence" value="ECO:0007669"/>
    <property type="project" value="UniProtKB-EC"/>
</dbReference>
<dbReference type="InterPro" id="IPR012348">
    <property type="entry name" value="RNR-like"/>
</dbReference>
<accession>K1XJC6</accession>
<dbReference type="InterPro" id="IPR009078">
    <property type="entry name" value="Ferritin-like_SF"/>
</dbReference>
<dbReference type="InterPro" id="IPR000358">
    <property type="entry name" value="RNR_small_fam"/>
</dbReference>